<evidence type="ECO:0000313" key="2">
    <source>
        <dbReference type="EMBL" id="NRD22699.1"/>
    </source>
</evidence>
<comment type="caution">
    <text evidence="2">The sequence shown here is derived from an EMBL/GenBank/DDBJ whole genome shotgun (WGS) entry which is preliminary data.</text>
</comment>
<dbReference type="EMBL" id="JABRWQ010000002">
    <property type="protein sequence ID" value="NRD22699.1"/>
    <property type="molecule type" value="Genomic_DNA"/>
</dbReference>
<feature type="signal peptide" evidence="1">
    <location>
        <begin position="1"/>
        <end position="19"/>
    </location>
</feature>
<reference evidence="2 3" key="1">
    <citation type="journal article" date="2015" name="Int. J. Syst. Evol. Microbiol.">
        <title>Winogradskyella litoriviva sp. nov., isolated from coastal seawater.</title>
        <authorList>
            <person name="Nedashkovskaya O.I."/>
            <person name="Kukhlevskiy A.D."/>
            <person name="Zhukova N.V."/>
            <person name="Kim S.J."/>
            <person name="Rhee S.K."/>
            <person name="Mikhailov V.V."/>
        </authorList>
    </citation>
    <scope>NUCLEOTIDE SEQUENCE [LARGE SCALE GENOMIC DNA]</scope>
    <source>
        <strain evidence="2 3">KMM6491</strain>
    </source>
</reference>
<evidence type="ECO:0000313" key="3">
    <source>
        <dbReference type="Proteomes" id="UP000805085"/>
    </source>
</evidence>
<evidence type="ECO:0000256" key="1">
    <source>
        <dbReference type="SAM" id="SignalP"/>
    </source>
</evidence>
<accession>A0ABX2E4J3</accession>
<keyword evidence="1" id="KW-0732">Signal</keyword>
<gene>
    <name evidence="2" type="ORF">HNV10_05575</name>
</gene>
<organism evidence="2 3">
    <name type="scientific">Winogradskyella litoriviva</name>
    <dbReference type="NCBI Taxonomy" id="1220182"/>
    <lineage>
        <taxon>Bacteria</taxon>
        <taxon>Pseudomonadati</taxon>
        <taxon>Bacteroidota</taxon>
        <taxon>Flavobacteriia</taxon>
        <taxon>Flavobacteriales</taxon>
        <taxon>Flavobacteriaceae</taxon>
        <taxon>Winogradskyella</taxon>
    </lineage>
</organism>
<dbReference type="RefSeq" id="WP_173300337.1">
    <property type="nucleotide sequence ID" value="NZ_JABRWQ010000002.1"/>
</dbReference>
<keyword evidence="3" id="KW-1185">Reference proteome</keyword>
<name>A0ABX2E4J3_9FLAO</name>
<dbReference type="Proteomes" id="UP000805085">
    <property type="component" value="Unassembled WGS sequence"/>
</dbReference>
<feature type="chain" id="PRO_5046915446" description="Dihydroorotase" evidence="1">
    <location>
        <begin position="20"/>
        <end position="116"/>
    </location>
</feature>
<sequence>MKKLLFTLLFFGLCFSAQASNDPKVGDELIIKAPVTQSYHYIKFPKPNILIKRGTVTGYKSVRNNTVIVSAVTTNDDGSIEVELTKKDGTKFFGFLSKVKANYTKAIDANELAIAK</sequence>
<evidence type="ECO:0008006" key="4">
    <source>
        <dbReference type="Google" id="ProtNLM"/>
    </source>
</evidence>
<proteinExistence type="predicted"/>
<protein>
    <recommendedName>
        <fullName evidence="4">Dihydroorotase</fullName>
    </recommendedName>
</protein>